<proteinExistence type="predicted"/>
<feature type="transmembrane region" description="Helical" evidence="5">
    <location>
        <begin position="72"/>
        <end position="97"/>
    </location>
</feature>
<evidence type="ECO:0000256" key="5">
    <source>
        <dbReference type="SAM" id="Phobius"/>
    </source>
</evidence>
<dbReference type="PANTHER" id="PTHR11785:SF512">
    <property type="entry name" value="SOBREMESA, ISOFORM B"/>
    <property type="match status" value="1"/>
</dbReference>
<evidence type="ECO:0000313" key="7">
    <source>
        <dbReference type="Proteomes" id="UP000294743"/>
    </source>
</evidence>
<accession>A0A4R7Z9F8</accession>
<evidence type="ECO:0000256" key="3">
    <source>
        <dbReference type="ARBA" id="ARBA00022989"/>
    </source>
</evidence>
<name>A0A4R7Z9F8_9FIRM</name>
<dbReference type="PANTHER" id="PTHR11785">
    <property type="entry name" value="AMINO ACID TRANSPORTER"/>
    <property type="match status" value="1"/>
</dbReference>
<dbReference type="EMBL" id="SODD01000061">
    <property type="protein sequence ID" value="TDW09374.1"/>
    <property type="molecule type" value="Genomic_DNA"/>
</dbReference>
<dbReference type="PIRSF" id="PIRSF006060">
    <property type="entry name" value="AA_transporter"/>
    <property type="match status" value="1"/>
</dbReference>
<organism evidence="6 7">
    <name type="scientific">Breznakia blatticola</name>
    <dbReference type="NCBI Taxonomy" id="1754012"/>
    <lineage>
        <taxon>Bacteria</taxon>
        <taxon>Bacillati</taxon>
        <taxon>Bacillota</taxon>
        <taxon>Erysipelotrichia</taxon>
        <taxon>Erysipelotrichales</taxon>
        <taxon>Erysipelotrichaceae</taxon>
        <taxon>Breznakia</taxon>
    </lineage>
</organism>
<evidence type="ECO:0000256" key="2">
    <source>
        <dbReference type="ARBA" id="ARBA00022692"/>
    </source>
</evidence>
<dbReference type="AlphaFoldDB" id="A0A4R7Z9F8"/>
<feature type="transmembrane region" description="Helical" evidence="5">
    <location>
        <begin position="208"/>
        <end position="228"/>
    </location>
</feature>
<dbReference type="Pfam" id="PF13520">
    <property type="entry name" value="AA_permease_2"/>
    <property type="match status" value="1"/>
</dbReference>
<feature type="transmembrane region" description="Helical" evidence="5">
    <location>
        <begin position="262"/>
        <end position="283"/>
    </location>
</feature>
<dbReference type="GO" id="GO:0016020">
    <property type="term" value="C:membrane"/>
    <property type="evidence" value="ECO:0007669"/>
    <property type="project" value="UniProtKB-SubCell"/>
</dbReference>
<dbReference type="Proteomes" id="UP000294743">
    <property type="component" value="Unassembled WGS sequence"/>
</dbReference>
<sequence length="426" mass="46789">MIVGIVIGSGIFFKTDDILMDTNGSVLYGAIALVLGAIGIIFGGLTLSKLSEKSEKAGGLITYCELAFGKRFAFVAGFYQMGIYYPALLGVILYVAANYTCMLFEDAQLNVWIITIIYFIGTFSVNYLSAKMASYFQNLATIIKILPLVIIGFLGIRYGSFHSMQNESFHVTGIIASSSAIVSVAFSYDGWTVAPAVAHEIKNAKRNLSLALAISPVIIMVIYLIYFIGMSSILGPQQILALGDSHVQVASERLFGLQASKLVLVAIIISVLGTVNGLTLAAIRVPYALAIRKELPFSHEFAKINQKTNIPGRSTLLTVLLTAFWMFAHFLTTQIHALHQIDISSIPIFMMYVIYLILFISVIRKYKQKQLHGRFRGLVCPIFAIVGALLVISGALYSPMFKIYLIVSLLFLIISGIIYNVAKKQR</sequence>
<keyword evidence="4 5" id="KW-0472">Membrane</keyword>
<keyword evidence="3 5" id="KW-1133">Transmembrane helix</keyword>
<dbReference type="InterPro" id="IPR002293">
    <property type="entry name" value="AA/rel_permease1"/>
</dbReference>
<comment type="caution">
    <text evidence="6">The sequence shown here is derived from an EMBL/GenBank/DDBJ whole genome shotgun (WGS) entry which is preliminary data.</text>
</comment>
<reference evidence="6 7" key="1">
    <citation type="submission" date="2019-03" db="EMBL/GenBank/DDBJ databases">
        <title>Genomic Encyclopedia of Type Strains, Phase IV (KMG-IV): sequencing the most valuable type-strain genomes for metagenomic binning, comparative biology and taxonomic classification.</title>
        <authorList>
            <person name="Goeker M."/>
        </authorList>
    </citation>
    <scope>NUCLEOTIDE SEQUENCE [LARGE SCALE GENOMIC DNA]</scope>
    <source>
        <strain evidence="6 7">DSM 28867</strain>
    </source>
</reference>
<feature type="transmembrane region" description="Helical" evidence="5">
    <location>
        <begin position="109"/>
        <end position="128"/>
    </location>
</feature>
<dbReference type="Gene3D" id="1.20.1740.10">
    <property type="entry name" value="Amino acid/polyamine transporter I"/>
    <property type="match status" value="1"/>
</dbReference>
<comment type="subcellular location">
    <subcellularLocation>
        <location evidence="1">Membrane</location>
        <topology evidence="1">Multi-pass membrane protein</topology>
    </subcellularLocation>
</comment>
<evidence type="ECO:0000313" key="6">
    <source>
        <dbReference type="EMBL" id="TDW09374.1"/>
    </source>
</evidence>
<dbReference type="InterPro" id="IPR050598">
    <property type="entry name" value="AminoAcid_Transporter"/>
</dbReference>
<feature type="transmembrane region" description="Helical" evidence="5">
    <location>
        <begin position="375"/>
        <end position="397"/>
    </location>
</feature>
<feature type="transmembrane region" description="Helical" evidence="5">
    <location>
        <begin position="168"/>
        <end position="188"/>
    </location>
</feature>
<gene>
    <name evidence="6" type="ORF">EDD63_16110</name>
</gene>
<keyword evidence="2 5" id="KW-0812">Transmembrane</keyword>
<dbReference type="OrthoDB" id="3181223at2"/>
<feature type="transmembrane region" description="Helical" evidence="5">
    <location>
        <begin position="26"/>
        <end position="47"/>
    </location>
</feature>
<evidence type="ECO:0000256" key="1">
    <source>
        <dbReference type="ARBA" id="ARBA00004141"/>
    </source>
</evidence>
<feature type="transmembrane region" description="Helical" evidence="5">
    <location>
        <begin position="135"/>
        <end position="156"/>
    </location>
</feature>
<evidence type="ECO:0000256" key="4">
    <source>
        <dbReference type="ARBA" id="ARBA00023136"/>
    </source>
</evidence>
<feature type="transmembrane region" description="Helical" evidence="5">
    <location>
        <begin position="343"/>
        <end position="363"/>
    </location>
</feature>
<keyword evidence="7" id="KW-1185">Reference proteome</keyword>
<protein>
    <submittedName>
        <fullName evidence="6">APA family basic amino acid/polyamine antiporter</fullName>
    </submittedName>
</protein>
<feature type="transmembrane region" description="Helical" evidence="5">
    <location>
        <begin position="403"/>
        <end position="422"/>
    </location>
</feature>
<dbReference type="GO" id="GO:0015179">
    <property type="term" value="F:L-amino acid transmembrane transporter activity"/>
    <property type="evidence" value="ECO:0007669"/>
    <property type="project" value="TreeGrafter"/>
</dbReference>
<feature type="transmembrane region" description="Helical" evidence="5">
    <location>
        <begin position="316"/>
        <end position="337"/>
    </location>
</feature>